<dbReference type="EMBL" id="FJUX01000084">
    <property type="protein sequence ID" value="CZT06259.1"/>
    <property type="molecule type" value="Genomic_DNA"/>
</dbReference>
<feature type="transmembrane region" description="Helical" evidence="1">
    <location>
        <begin position="20"/>
        <end position="39"/>
    </location>
</feature>
<reference evidence="3" key="1">
    <citation type="submission" date="2016-03" db="EMBL/GenBank/DDBJ databases">
        <authorList>
            <person name="Guldener U."/>
        </authorList>
    </citation>
    <scope>NUCLEOTIDE SEQUENCE [LARGE SCALE GENOMIC DNA]</scope>
    <source>
        <strain evidence="3">04CH-RAC-A.6.1</strain>
    </source>
</reference>
<sequence>MFHSYQAVNTTAQPKPPVRWVSAGATLLPLYAFTLSVAMQSARIYNQVSETDASPIPRKHRYTLNRFDVNHEDGNQPVVVMQSSQRVNGGGEGKQDWNSGECLYFYQRLEQQMSTPSVCLCCERFLVAIVDFVSGVV</sequence>
<evidence type="ECO:0000313" key="2">
    <source>
        <dbReference type="EMBL" id="CZT06259.1"/>
    </source>
</evidence>
<keyword evidence="3" id="KW-1185">Reference proteome</keyword>
<evidence type="ECO:0000313" key="3">
    <source>
        <dbReference type="Proteomes" id="UP000178912"/>
    </source>
</evidence>
<dbReference type="AlphaFoldDB" id="A0A1E1L6W8"/>
<organism evidence="2 3">
    <name type="scientific">Rhynchosporium agropyri</name>
    <dbReference type="NCBI Taxonomy" id="914238"/>
    <lineage>
        <taxon>Eukaryota</taxon>
        <taxon>Fungi</taxon>
        <taxon>Dikarya</taxon>
        <taxon>Ascomycota</taxon>
        <taxon>Pezizomycotina</taxon>
        <taxon>Leotiomycetes</taxon>
        <taxon>Helotiales</taxon>
        <taxon>Ploettnerulaceae</taxon>
        <taxon>Rhynchosporium</taxon>
    </lineage>
</organism>
<evidence type="ECO:0000256" key="1">
    <source>
        <dbReference type="SAM" id="Phobius"/>
    </source>
</evidence>
<keyword evidence="1" id="KW-0472">Membrane</keyword>
<keyword evidence="1" id="KW-0812">Transmembrane</keyword>
<proteinExistence type="predicted"/>
<name>A0A1E1L6W8_9HELO</name>
<gene>
    <name evidence="2" type="ORF">RAG0_12050</name>
</gene>
<accession>A0A1E1L6W8</accession>
<keyword evidence="1" id="KW-1133">Transmembrane helix</keyword>
<dbReference type="Proteomes" id="UP000178912">
    <property type="component" value="Unassembled WGS sequence"/>
</dbReference>
<protein>
    <submittedName>
        <fullName evidence="2">Uncharacterized protein</fullName>
    </submittedName>
</protein>